<dbReference type="KEGG" id="srd:SD10_03810"/>
<sequence length="474" mass="53217">MKLTPTVSGLLLAALVAACQSSEKSEKPMADFRLITLDPGHFHAALVQKTMYEGVDSTVHVYAPDSRSDRSAGAGPSDLQLHLDKIEGYNTRAENPTHWKEEVYKGADFLDKMLADKAGNVVVMSGNNRLKTDYIQKTVGAGFNVLADKPMVISASNFDKLKESFTTAEKNKVLLYDIMTERYEISTMLQRAFSQQPEVFGTLEKGTPDKPAVTKESVHHFYKNVSGSILTRPAWFMDVAQQGEGIVDVTTHLVDLVQWECFPEQVIDYQKDISLTSARRWTTDMSLSQFKAITKQNAFPDYLKKDVVKDSILRVYSNGEINYQLRGVHAKVSVTWAYKAPEGAGDTHYSIMRGTKANLIIRQGAEQQYKPTLYIEPIADSKDMDAALKAALPKIQQEFPGVEVKKIASGWEVVIPEKYKEGHEAHFGRVAQKYFDYLKAGKMPTWEVPNMIAKYYTTTQALELAKKSKERKSE</sequence>
<dbReference type="PATRIC" id="fig|1379870.5.peg.829"/>
<feature type="domain" description="Gfo/Idh/MocA-like oxidoreductase N-terminal" evidence="1">
    <location>
        <begin position="102"/>
        <end position="174"/>
    </location>
</feature>
<accession>A0A0E3ZTW3</accession>
<proteinExistence type="predicted"/>
<dbReference type="AlphaFoldDB" id="A0A0E3ZTW3"/>
<dbReference type="Pfam" id="PF16490">
    <property type="entry name" value="Oxidoreduct_C"/>
    <property type="match status" value="1"/>
</dbReference>
<organism evidence="3 4">
    <name type="scientific">Spirosoma radiotolerans</name>
    <dbReference type="NCBI Taxonomy" id="1379870"/>
    <lineage>
        <taxon>Bacteria</taxon>
        <taxon>Pseudomonadati</taxon>
        <taxon>Bacteroidota</taxon>
        <taxon>Cytophagia</taxon>
        <taxon>Cytophagales</taxon>
        <taxon>Cytophagaceae</taxon>
        <taxon>Spirosoma</taxon>
    </lineage>
</organism>
<feature type="domain" description="Putative oxidoreductase C-terminal" evidence="2">
    <location>
        <begin position="189"/>
        <end position="466"/>
    </location>
</feature>
<keyword evidence="4" id="KW-1185">Reference proteome</keyword>
<dbReference type="Proteomes" id="UP000033054">
    <property type="component" value="Chromosome"/>
</dbReference>
<protein>
    <submittedName>
        <fullName evidence="3">Oxidoreductase</fullName>
    </submittedName>
</protein>
<dbReference type="GO" id="GO:0000166">
    <property type="term" value="F:nucleotide binding"/>
    <property type="evidence" value="ECO:0007669"/>
    <property type="project" value="InterPro"/>
</dbReference>
<dbReference type="Gene3D" id="3.40.50.720">
    <property type="entry name" value="NAD(P)-binding Rossmann-like Domain"/>
    <property type="match status" value="1"/>
</dbReference>
<dbReference type="SUPFAM" id="SSF51735">
    <property type="entry name" value="NAD(P)-binding Rossmann-fold domains"/>
    <property type="match status" value="1"/>
</dbReference>
<evidence type="ECO:0000259" key="1">
    <source>
        <dbReference type="Pfam" id="PF01408"/>
    </source>
</evidence>
<reference evidence="3 4" key="1">
    <citation type="journal article" date="2014" name="Curr. Microbiol.">
        <title>Spirosoma radiotolerans sp. nov., a gamma-radiation-resistant bacterium isolated from gamma ray-irradiated soil.</title>
        <authorList>
            <person name="Lee J.J."/>
            <person name="Srinivasan S."/>
            <person name="Lim S."/>
            <person name="Joe M."/>
            <person name="Im S."/>
            <person name="Bae S.I."/>
            <person name="Park K.R."/>
            <person name="Han J.H."/>
            <person name="Park S.H."/>
            <person name="Joo B.M."/>
            <person name="Park S.J."/>
            <person name="Kim M.K."/>
        </authorList>
    </citation>
    <scope>NUCLEOTIDE SEQUENCE [LARGE SCALE GENOMIC DNA]</scope>
    <source>
        <strain evidence="3 4">DG5A</strain>
    </source>
</reference>
<dbReference type="RefSeq" id="WP_046375761.1">
    <property type="nucleotide sequence ID" value="NZ_CP010429.1"/>
</dbReference>
<dbReference type="EMBL" id="CP010429">
    <property type="protein sequence ID" value="AKD54163.1"/>
    <property type="molecule type" value="Genomic_DNA"/>
</dbReference>
<gene>
    <name evidence="3" type="ORF">SD10_03810</name>
</gene>
<dbReference type="Gene3D" id="3.30.360.10">
    <property type="entry name" value="Dihydrodipicolinate Reductase, domain 2"/>
    <property type="match status" value="1"/>
</dbReference>
<dbReference type="InterPro" id="IPR032459">
    <property type="entry name" value="Oxidoreduct_C"/>
</dbReference>
<dbReference type="HOGENOM" id="CLU_584919_0_0_10"/>
<dbReference type="InterPro" id="IPR036291">
    <property type="entry name" value="NAD(P)-bd_dom_sf"/>
</dbReference>
<evidence type="ECO:0000313" key="3">
    <source>
        <dbReference type="EMBL" id="AKD54163.1"/>
    </source>
</evidence>
<name>A0A0E3ZTW3_9BACT</name>
<evidence type="ECO:0000313" key="4">
    <source>
        <dbReference type="Proteomes" id="UP000033054"/>
    </source>
</evidence>
<dbReference type="Pfam" id="PF01408">
    <property type="entry name" value="GFO_IDH_MocA"/>
    <property type="match status" value="1"/>
</dbReference>
<dbReference type="PROSITE" id="PS51257">
    <property type="entry name" value="PROKAR_LIPOPROTEIN"/>
    <property type="match status" value="1"/>
</dbReference>
<dbReference type="STRING" id="1379870.SD10_03810"/>
<dbReference type="InterPro" id="IPR000683">
    <property type="entry name" value="Gfo/Idh/MocA-like_OxRdtase_N"/>
</dbReference>
<evidence type="ECO:0000259" key="2">
    <source>
        <dbReference type="Pfam" id="PF16490"/>
    </source>
</evidence>
<dbReference type="OrthoDB" id="9785257at2"/>